<sequence length="183" mass="19919">MPKTGLKMPRYSFLMAVVASSAIAGSVSAQTAPSSEVWDQLIRCRSVQDVTARLSCYDDATAAFETATRSGSVVVLDRAEVEASQRQAFGFDINVLNPFAREGRPEEISSITSALRSARQVGAGQKWLVTLEDGSTWLQIDSSSPYVRRQAGQEVQVRRASLGSFMMTVGSSSAFRVRRQTTD</sequence>
<dbReference type="EMBL" id="CP097649">
    <property type="protein sequence ID" value="URI16454.1"/>
    <property type="molecule type" value="Genomic_DNA"/>
</dbReference>
<keyword evidence="1" id="KW-0732">Signal</keyword>
<dbReference type="Proteomes" id="UP001055429">
    <property type="component" value="Chromosome"/>
</dbReference>
<keyword evidence="3" id="KW-1185">Reference proteome</keyword>
<dbReference type="PIRSF" id="PIRSF032038">
    <property type="entry name" value="UCP023238"/>
    <property type="match status" value="1"/>
</dbReference>
<feature type="signal peptide" evidence="1">
    <location>
        <begin position="1"/>
        <end position="29"/>
    </location>
</feature>
<dbReference type="InterPro" id="IPR016987">
    <property type="entry name" value="UCP023238"/>
</dbReference>
<gene>
    <name evidence="2" type="ORF">M8231_05600</name>
</gene>
<feature type="chain" id="PRO_5047311956" evidence="1">
    <location>
        <begin position="30"/>
        <end position="183"/>
    </location>
</feature>
<proteinExistence type="predicted"/>
<accession>A0ABY4SQ93</accession>
<reference evidence="2" key="1">
    <citation type="submission" date="2022-05" db="EMBL/GenBank/DDBJ databases">
        <title>Brevundimonas albigilva TT17 genome sequence.</title>
        <authorList>
            <person name="Lee K."/>
            <person name="Son H."/>
        </authorList>
    </citation>
    <scope>NUCLEOTIDE SEQUENCE</scope>
    <source>
        <strain evidence="2">TT17</strain>
    </source>
</reference>
<organism evidence="2 3">
    <name type="scientific">Brevundimonas albigilva</name>
    <dbReference type="NCBI Taxonomy" id="1312364"/>
    <lineage>
        <taxon>Bacteria</taxon>
        <taxon>Pseudomonadati</taxon>
        <taxon>Pseudomonadota</taxon>
        <taxon>Alphaproteobacteria</taxon>
        <taxon>Caulobacterales</taxon>
        <taxon>Caulobacteraceae</taxon>
        <taxon>Brevundimonas</taxon>
    </lineage>
</organism>
<dbReference type="RefSeq" id="WP_249750853.1">
    <property type="nucleotide sequence ID" value="NZ_CP097298.1"/>
</dbReference>
<evidence type="ECO:0000313" key="3">
    <source>
        <dbReference type="Proteomes" id="UP001055429"/>
    </source>
</evidence>
<evidence type="ECO:0000256" key="1">
    <source>
        <dbReference type="SAM" id="SignalP"/>
    </source>
</evidence>
<name>A0ABY4SQ93_9CAUL</name>
<evidence type="ECO:0000313" key="2">
    <source>
        <dbReference type="EMBL" id="URI16454.1"/>
    </source>
</evidence>
<protein>
    <submittedName>
        <fullName evidence="2">Uncharacterized protein</fullName>
    </submittedName>
</protein>